<reference evidence="1 2" key="1">
    <citation type="submission" date="2024-04" db="EMBL/GenBank/DDBJ databases">
        <title>Tritrichomonas musculus Genome.</title>
        <authorList>
            <person name="Alves-Ferreira E."/>
            <person name="Grigg M."/>
            <person name="Lorenzi H."/>
            <person name="Galac M."/>
        </authorList>
    </citation>
    <scope>NUCLEOTIDE SEQUENCE [LARGE SCALE GENOMIC DNA]</scope>
    <source>
        <strain evidence="1 2">EAF2021</strain>
    </source>
</reference>
<sequence length="379" mass="45292">MDYQQFISLRKELQDLFLDFIDNEGVDLDCLVNFIEKNQIPENKNDFFDILCFISQVTNNHHRCAGFYDKITQILSYFGDKIKKIFTDLEAFDIFKDNKFALLILLEQNIITVDKQLAEEFTYLNFFQYCQFFYPEIQDYLDSKKRDEIKKELIQIDPEISDIFYEKRRKGENDQIICNLIQKDSVEEFIQYVNQTNLPLTQLIKSSIFETNPIFDSLFISLIEYASFFGSIQIFQFLRLSNVELKSSLWNFAIHSNSADLIHLLEENRLPPEVFQLHEAVKCHHNAIANYIKENVITRENDSELFKFAYIYHNYHFFSEVPNDDINKYYVLFDYFRILEILLQTKEIDLNGRTIKVDSKEISIENFFLNEISILYIFF</sequence>
<name>A0ABR2J121_9EUKA</name>
<gene>
    <name evidence="1" type="ORF">M9Y10_007336</name>
</gene>
<dbReference type="InterPro" id="IPR036770">
    <property type="entry name" value="Ankyrin_rpt-contain_sf"/>
</dbReference>
<protein>
    <recommendedName>
        <fullName evidence="3">DUF3447 domain-containing protein</fullName>
    </recommendedName>
</protein>
<dbReference type="EMBL" id="JAPFFF010000013">
    <property type="protein sequence ID" value="KAK8871602.1"/>
    <property type="molecule type" value="Genomic_DNA"/>
</dbReference>
<dbReference type="PANTHER" id="PTHR24159">
    <property type="match status" value="1"/>
</dbReference>
<evidence type="ECO:0000313" key="1">
    <source>
        <dbReference type="EMBL" id="KAK8871602.1"/>
    </source>
</evidence>
<accession>A0ABR2J121</accession>
<dbReference type="PANTHER" id="PTHR24159:SF5">
    <property type="entry name" value="ANK_REP_REGION DOMAIN-CONTAINING PROTEIN"/>
    <property type="match status" value="1"/>
</dbReference>
<evidence type="ECO:0008006" key="3">
    <source>
        <dbReference type="Google" id="ProtNLM"/>
    </source>
</evidence>
<dbReference type="SUPFAM" id="SSF48403">
    <property type="entry name" value="Ankyrin repeat"/>
    <property type="match status" value="1"/>
</dbReference>
<comment type="caution">
    <text evidence="1">The sequence shown here is derived from an EMBL/GenBank/DDBJ whole genome shotgun (WGS) entry which is preliminary data.</text>
</comment>
<evidence type="ECO:0000313" key="2">
    <source>
        <dbReference type="Proteomes" id="UP001470230"/>
    </source>
</evidence>
<organism evidence="1 2">
    <name type="scientific">Tritrichomonas musculus</name>
    <dbReference type="NCBI Taxonomy" id="1915356"/>
    <lineage>
        <taxon>Eukaryota</taxon>
        <taxon>Metamonada</taxon>
        <taxon>Parabasalia</taxon>
        <taxon>Tritrichomonadida</taxon>
        <taxon>Tritrichomonadidae</taxon>
        <taxon>Tritrichomonas</taxon>
    </lineage>
</organism>
<dbReference type="Proteomes" id="UP001470230">
    <property type="component" value="Unassembled WGS sequence"/>
</dbReference>
<proteinExistence type="predicted"/>
<keyword evidence="2" id="KW-1185">Reference proteome</keyword>